<dbReference type="InterPro" id="IPR009100">
    <property type="entry name" value="AcylCoA_DH/oxidase_NM_dom_sf"/>
</dbReference>
<dbReference type="GO" id="GO:0016627">
    <property type="term" value="F:oxidoreductase activity, acting on the CH-CH group of donors"/>
    <property type="evidence" value="ECO:0007669"/>
    <property type="project" value="InterPro"/>
</dbReference>
<evidence type="ECO:0000256" key="3">
    <source>
        <dbReference type="ARBA" id="ARBA00023002"/>
    </source>
</evidence>
<dbReference type="InterPro" id="IPR004925">
    <property type="entry name" value="HpaB/PvcC/4-BUDH"/>
</dbReference>
<dbReference type="Gene3D" id="2.40.110.10">
    <property type="entry name" value="Butyryl-CoA Dehydrogenase, subunit A, domain 2"/>
    <property type="match status" value="1"/>
</dbReference>
<dbReference type="InterPro" id="IPR036250">
    <property type="entry name" value="AcylCo_DH-like_C"/>
</dbReference>
<organism evidence="6 7">
    <name type="scientific">Corallococcus coralloides</name>
    <name type="common">Myxococcus coralloides</name>
    <dbReference type="NCBI Taxonomy" id="184914"/>
    <lineage>
        <taxon>Bacteria</taxon>
        <taxon>Pseudomonadati</taxon>
        <taxon>Myxococcota</taxon>
        <taxon>Myxococcia</taxon>
        <taxon>Myxococcales</taxon>
        <taxon>Cystobacterineae</taxon>
        <taxon>Myxococcaceae</taxon>
        <taxon>Corallococcus</taxon>
    </lineage>
</organism>
<dbReference type="Gene3D" id="1.10.3140.10">
    <property type="entry name" value="4-hydroxybutyryl-coa dehydratase, domain 1"/>
    <property type="match status" value="1"/>
</dbReference>
<keyword evidence="6" id="KW-0503">Monooxygenase</keyword>
<dbReference type="GO" id="GO:0004497">
    <property type="term" value="F:monooxygenase activity"/>
    <property type="evidence" value="ECO:0007669"/>
    <property type="project" value="UniProtKB-KW"/>
</dbReference>
<keyword evidence="1" id="KW-0285">Flavoprotein</keyword>
<evidence type="ECO:0000259" key="4">
    <source>
        <dbReference type="Pfam" id="PF03241"/>
    </source>
</evidence>
<dbReference type="Pfam" id="PF11794">
    <property type="entry name" value="HpaB_N"/>
    <property type="match status" value="1"/>
</dbReference>
<dbReference type="Proteomes" id="UP000288758">
    <property type="component" value="Chromosome"/>
</dbReference>
<keyword evidence="3" id="KW-0560">Oxidoreductase</keyword>
<dbReference type="SUPFAM" id="SSF56645">
    <property type="entry name" value="Acyl-CoA dehydrogenase NM domain-like"/>
    <property type="match status" value="1"/>
</dbReference>
<protein>
    <submittedName>
        <fullName evidence="6">4-hydroxyphenylacetate 3-monooxygenase oxygenase component</fullName>
    </submittedName>
</protein>
<evidence type="ECO:0000256" key="1">
    <source>
        <dbReference type="ARBA" id="ARBA00022630"/>
    </source>
</evidence>
<evidence type="ECO:0000313" key="6">
    <source>
        <dbReference type="EMBL" id="QAT84329.1"/>
    </source>
</evidence>
<keyword evidence="2" id="KW-0274">FAD</keyword>
<name>A0A410RR02_CORCK</name>
<evidence type="ECO:0000256" key="2">
    <source>
        <dbReference type="ARBA" id="ARBA00022827"/>
    </source>
</evidence>
<dbReference type="Pfam" id="PF03241">
    <property type="entry name" value="HpaB"/>
    <property type="match status" value="1"/>
</dbReference>
<dbReference type="EMBL" id="CP034669">
    <property type="protein sequence ID" value="QAT84329.1"/>
    <property type="molecule type" value="Genomic_DNA"/>
</dbReference>
<dbReference type="PANTHER" id="PTHR36117">
    <property type="entry name" value="4-HYDROXYPHENYLACETATE 3-MONOOXYGENASE-RELATED"/>
    <property type="match status" value="1"/>
</dbReference>
<dbReference type="PANTHER" id="PTHR36117:SF3">
    <property type="entry name" value="4-HYDROXYPHENYLACETATE 3-MONOOXYGENASE-RELATED"/>
    <property type="match status" value="1"/>
</dbReference>
<dbReference type="RefSeq" id="WP_128796317.1">
    <property type="nucleotide sequence ID" value="NZ_CP034669.1"/>
</dbReference>
<reference evidence="6 7" key="1">
    <citation type="submission" date="2018-12" db="EMBL/GenBank/DDBJ databases">
        <title>Complete Genome Sequence of the Corallopyronin A producing Myxobacterium Corallococcus coralloides B035.</title>
        <authorList>
            <person name="Bouhired S.M."/>
            <person name="Rupp O."/>
            <person name="Blom J."/>
            <person name="Schaeberle T.F."/>
            <person name="Kehraus S."/>
            <person name="Schiefer A."/>
            <person name="Pfarr K."/>
            <person name="Goesmann A."/>
            <person name="Hoerauf A."/>
            <person name="Koenig G.M."/>
        </authorList>
    </citation>
    <scope>NUCLEOTIDE SEQUENCE [LARGE SCALE GENOMIC DNA]</scope>
    <source>
        <strain evidence="6 7">B035</strain>
    </source>
</reference>
<gene>
    <name evidence="6" type="ORF">EJ065_2757</name>
</gene>
<feature type="domain" description="HpaB/PvcC/4-BUDH C-terminal" evidence="4">
    <location>
        <begin position="294"/>
        <end position="455"/>
    </location>
</feature>
<dbReference type="InterPro" id="IPR024719">
    <property type="entry name" value="HpaB/PvcC/4-BUDH_C"/>
</dbReference>
<dbReference type="SUPFAM" id="SSF47203">
    <property type="entry name" value="Acyl-CoA dehydrogenase C-terminal domain-like"/>
    <property type="match status" value="1"/>
</dbReference>
<dbReference type="InterPro" id="IPR046373">
    <property type="entry name" value="Acyl-CoA_Oxase/DH_mid-dom_sf"/>
</dbReference>
<sequence>MSAPAWKRVEPIRAHPRTAEDFRSAQRDGRRVWIAGARLASPLDSPVLAPVVDTLGALLALHASPEHSDLLMDRDDAGQPCAAWGRAPRTAEDLQRLGRISTLFAHETLGMMGRLWDASGSFVNALYNVRTDAARYRPEAAAVLEDLHTRCGRELLLVALAVIEPPPVDGLPQGLRIVDRGPDGIVVSGTKAISTGAPYCDELLLLKNRPGADAMPPEETVGVVLPPSTPGLSLFCREGLARGPRAELARYDEVDALVVLDRVEVPWERVLYAGEGDAARVLLEAVVACDKHAMARRLVAKLELLWSLGQAMTHLTGSRAVPAVAELLAGLGKHHAMMSTLVEAAESRPEPAPGDGGAVIPERRTLHLALSYALEHFPSILDTLRLLGGQSLVVRPGLEDLAAPEVAALHARHLKGSALELAPRARLWALAAELTGSELAGRQRLMDSYAVGGRHILERELAHMLDPSAGMARLEARVGAPLRPPEPPAPSEENP</sequence>
<proteinExistence type="predicted"/>
<dbReference type="InterPro" id="IPR024674">
    <property type="entry name" value="HpaB/PvcC/4-BUDH_N"/>
</dbReference>
<evidence type="ECO:0000313" key="7">
    <source>
        <dbReference type="Proteomes" id="UP000288758"/>
    </source>
</evidence>
<dbReference type="AlphaFoldDB" id="A0A410RR02"/>
<evidence type="ECO:0000259" key="5">
    <source>
        <dbReference type="Pfam" id="PF11794"/>
    </source>
</evidence>
<dbReference type="Gene3D" id="1.20.140.10">
    <property type="entry name" value="Butyryl-CoA Dehydrogenase, subunit A, domain 3"/>
    <property type="match status" value="1"/>
</dbReference>
<feature type="domain" description="HpaB/PvcC/4-BUDH N-terminal" evidence="5">
    <location>
        <begin position="18"/>
        <end position="271"/>
    </location>
</feature>
<accession>A0A410RR02</accession>